<protein>
    <submittedName>
        <fullName evidence="1">Uncharacterized protein</fullName>
    </submittedName>
</protein>
<dbReference type="EMBL" id="BOQE01000001">
    <property type="protein sequence ID" value="GIM45206.1"/>
    <property type="molecule type" value="Genomic_DNA"/>
</dbReference>
<sequence length="85" mass="10318">MFPVTFYAAVHLNLNRKYYKYTHNFEREPDVDEILEIRKDMYYHLKRIVNADHFIYAPIPQEKYEKMIQEGEVSEKDFIEVVSLG</sequence>
<reference evidence="1" key="1">
    <citation type="journal article" date="2023" name="Int. J. Syst. Evol. Microbiol.">
        <title>Collibacillus ludicampi gen. nov., sp. nov., a new soil bacterium of the family Alicyclobacillaceae.</title>
        <authorList>
            <person name="Jojima T."/>
            <person name="Ioku Y."/>
            <person name="Fukuta Y."/>
            <person name="Shirasaka N."/>
            <person name="Matsumura Y."/>
            <person name="Mori M."/>
        </authorList>
    </citation>
    <scope>NUCLEOTIDE SEQUENCE</scope>
    <source>
        <strain evidence="1">TP075</strain>
    </source>
</reference>
<accession>A0AAV4LBX3</accession>
<proteinExistence type="predicted"/>
<organism evidence="1 2">
    <name type="scientific">Collibacillus ludicampi</name>
    <dbReference type="NCBI Taxonomy" id="2771369"/>
    <lineage>
        <taxon>Bacteria</taxon>
        <taxon>Bacillati</taxon>
        <taxon>Bacillota</taxon>
        <taxon>Bacilli</taxon>
        <taxon>Bacillales</taxon>
        <taxon>Alicyclobacillaceae</taxon>
        <taxon>Collibacillus</taxon>
    </lineage>
</organism>
<evidence type="ECO:0000313" key="2">
    <source>
        <dbReference type="Proteomes" id="UP001057291"/>
    </source>
</evidence>
<dbReference type="RefSeq" id="WP_282198429.1">
    <property type="nucleotide sequence ID" value="NZ_BOQE01000001.1"/>
</dbReference>
<dbReference type="Proteomes" id="UP001057291">
    <property type="component" value="Unassembled WGS sequence"/>
</dbReference>
<evidence type="ECO:0000313" key="1">
    <source>
        <dbReference type="EMBL" id="GIM45206.1"/>
    </source>
</evidence>
<keyword evidence="2" id="KW-1185">Reference proteome</keyword>
<comment type="caution">
    <text evidence="1">The sequence shown here is derived from an EMBL/GenBank/DDBJ whole genome shotgun (WGS) entry which is preliminary data.</text>
</comment>
<gene>
    <name evidence="1" type="ORF">DNHGIG_07550</name>
</gene>
<dbReference type="AlphaFoldDB" id="A0AAV4LBX3"/>
<name>A0AAV4LBX3_9BACL</name>